<evidence type="ECO:0000256" key="1">
    <source>
        <dbReference type="SAM" id="Phobius"/>
    </source>
</evidence>
<gene>
    <name evidence="2" type="ORF">POCTA_138.1.T0070522</name>
</gene>
<evidence type="ECO:0008006" key="4">
    <source>
        <dbReference type="Google" id="ProtNLM"/>
    </source>
</evidence>
<dbReference type="OrthoDB" id="301547at2759"/>
<dbReference type="AlphaFoldDB" id="A0A8S1SC41"/>
<feature type="transmembrane region" description="Helical" evidence="1">
    <location>
        <begin position="7"/>
        <end position="27"/>
    </location>
</feature>
<dbReference type="Proteomes" id="UP000683925">
    <property type="component" value="Unassembled WGS sequence"/>
</dbReference>
<dbReference type="EMBL" id="CAJJDP010000006">
    <property type="protein sequence ID" value="CAD8136699.1"/>
    <property type="molecule type" value="Genomic_DNA"/>
</dbReference>
<evidence type="ECO:0000313" key="2">
    <source>
        <dbReference type="EMBL" id="CAD8136699.1"/>
    </source>
</evidence>
<reference evidence="2" key="1">
    <citation type="submission" date="2021-01" db="EMBL/GenBank/DDBJ databases">
        <authorList>
            <consortium name="Genoscope - CEA"/>
            <person name="William W."/>
        </authorList>
    </citation>
    <scope>NUCLEOTIDE SEQUENCE</scope>
</reference>
<comment type="caution">
    <text evidence="2">The sequence shown here is derived from an EMBL/GenBank/DDBJ whole genome shotgun (WGS) entry which is preliminary data.</text>
</comment>
<keyword evidence="1" id="KW-0812">Transmembrane</keyword>
<dbReference type="OMA" id="QMCIWIV"/>
<keyword evidence="1" id="KW-1133">Transmembrane helix</keyword>
<evidence type="ECO:0000313" key="3">
    <source>
        <dbReference type="Proteomes" id="UP000683925"/>
    </source>
</evidence>
<keyword evidence="1" id="KW-0472">Membrane</keyword>
<feature type="transmembrane region" description="Helical" evidence="1">
    <location>
        <begin position="61"/>
        <end position="80"/>
    </location>
</feature>
<keyword evidence="3" id="KW-1185">Reference proteome</keyword>
<name>A0A8S1SC41_PAROT</name>
<protein>
    <recommendedName>
        <fullName evidence="4">Transmembrane protein</fullName>
    </recommendedName>
</protein>
<accession>A0A8S1SC41</accession>
<organism evidence="2 3">
    <name type="scientific">Paramecium octaurelia</name>
    <dbReference type="NCBI Taxonomy" id="43137"/>
    <lineage>
        <taxon>Eukaryota</taxon>
        <taxon>Sar</taxon>
        <taxon>Alveolata</taxon>
        <taxon>Ciliophora</taxon>
        <taxon>Intramacronucleata</taxon>
        <taxon>Oligohymenophorea</taxon>
        <taxon>Peniculida</taxon>
        <taxon>Parameciidae</taxon>
        <taxon>Paramecium</taxon>
    </lineage>
</organism>
<proteinExistence type="predicted"/>
<sequence>MNYCFKTTDLVIFLLIIQLTGHLIIHWNQYNCGRYGNIQMCIWIVIVLLRQLLQHAQFQKWALFMTLLISGETISMNIIAAQQDECSQKTTFIFYCILGYILTISSLSKMFGVSKKAEILKVDDSSTL</sequence>
<feature type="transmembrane region" description="Helical" evidence="1">
    <location>
        <begin position="92"/>
        <end position="111"/>
    </location>
</feature>
<feature type="transmembrane region" description="Helical" evidence="1">
    <location>
        <begin position="33"/>
        <end position="49"/>
    </location>
</feature>